<keyword evidence="10" id="KW-1185">Reference proteome</keyword>
<evidence type="ECO:0000256" key="3">
    <source>
        <dbReference type="ARBA" id="ARBA00023163"/>
    </source>
</evidence>
<evidence type="ECO:0000256" key="2">
    <source>
        <dbReference type="ARBA" id="ARBA00023125"/>
    </source>
</evidence>
<feature type="domain" description="Alpha box" evidence="7">
    <location>
        <begin position="93"/>
        <end position="148"/>
    </location>
</feature>
<dbReference type="GO" id="GO:0045895">
    <property type="term" value="P:positive regulation of mating-type specific transcription, DNA-templated"/>
    <property type="evidence" value="ECO:0007669"/>
    <property type="project" value="InterPro"/>
</dbReference>
<dbReference type="AlphaFoldDB" id="A0A1B0THQ4"/>
<dbReference type="STRING" id="573508.A0A1B0THQ4"/>
<proteinExistence type="evidence at transcript level"/>
<protein>
    <submittedName>
        <fullName evidence="8">Mating type protein MAT1-1</fullName>
    </submittedName>
</protein>
<accession>A0A1B0THQ4</accession>
<keyword evidence="3 5" id="KW-0804">Transcription</keyword>
<sequence length="384" mass="42805">MSSSELSPLQRAFNSFLLSMPSHQLEELVEYLQARENHQPKSHVGRGNQTPIEYPTPDDTASEGTALNARRGSVASTNNASKSSAARRRGRDKPLRPLNSFIAFRSFYSTMFPDLTQKAKSGILRFLWQNDPFKAKWAILAKAYSKIRDEHADSKDVSLESFLNLNAGYIGILQPSLYLVAMGWELTVDEEQQYTMARVSQTTTNEADVFTNYSVNDIVKHCYDTGYVSQKDRQKRTSCNSEAVMSFVAQPCQAVNEKSNIQISGTNTFVDNVDDASDAIKRSIKEQAEDTPTPAYSDMSSALDEPSLTSIEAPHGQNPFQFMDDLGIELSLDLLSNNMASQSAQYNTSMPPFQRAPFDQGITPCIPGTIQAIESFDFDQFVNF</sequence>
<evidence type="ECO:0000256" key="4">
    <source>
        <dbReference type="ARBA" id="ARBA00023242"/>
    </source>
</evidence>
<feature type="region of interest" description="Disordered" evidence="6">
    <location>
        <begin position="38"/>
        <end position="92"/>
    </location>
</feature>
<dbReference type="VEuPathDB" id="FungiDB:SI65_05562"/>
<name>A0A1B0THQ4_ASPCR</name>
<evidence type="ECO:0000313" key="9">
    <source>
        <dbReference type="EMBL" id="ODM18945.1"/>
    </source>
</evidence>
<evidence type="ECO:0000256" key="1">
    <source>
        <dbReference type="ARBA" id="ARBA00023015"/>
    </source>
</evidence>
<evidence type="ECO:0000256" key="5">
    <source>
        <dbReference type="RuleBase" id="RU003516"/>
    </source>
</evidence>
<dbReference type="Proteomes" id="UP000094569">
    <property type="component" value="Unassembled WGS sequence"/>
</dbReference>
<reference evidence="8" key="1">
    <citation type="submission" date="2015-01" db="EMBL/GenBank/DDBJ databases">
        <title>The Expression Difference of Mating Type Gene in Different Development Stages of Eurotium cristatum.</title>
        <authorList>
            <person name="Ge Y.Y."/>
            <person name="Liu Z.Y."/>
            <person name="Tan Y.M."/>
        </authorList>
    </citation>
    <scope>NUCLEOTIDE SEQUENCE</scope>
    <source>
        <strain evidence="8">E4</strain>
    </source>
</reference>
<keyword evidence="4 5" id="KW-0539">Nucleus</keyword>
<dbReference type="EMBL" id="KP453745">
    <property type="protein sequence ID" value="ALM64963.1"/>
    <property type="molecule type" value="mRNA"/>
</dbReference>
<comment type="subcellular location">
    <subcellularLocation>
        <location evidence="5">Nucleus</location>
    </subcellularLocation>
</comment>
<gene>
    <name evidence="8" type="primary">MAT1-1</name>
    <name evidence="9" type="ORF">SI65_05562</name>
</gene>
<dbReference type="PROSITE" id="PS51325">
    <property type="entry name" value="ALPHA_BOX"/>
    <property type="match status" value="1"/>
</dbReference>
<keyword evidence="1 5" id="KW-0805">Transcription regulation</keyword>
<dbReference type="Pfam" id="PF04769">
    <property type="entry name" value="MATalpha_HMGbox"/>
    <property type="match status" value="1"/>
</dbReference>
<evidence type="ECO:0000313" key="10">
    <source>
        <dbReference type="Proteomes" id="UP000094569"/>
    </source>
</evidence>
<organism evidence="8">
    <name type="scientific">Aspergillus cristatus</name>
    <name type="common">Chinese Fuzhuan brick tea-fermentation fungus</name>
    <name type="synonym">Eurotium cristatum</name>
    <dbReference type="NCBI Taxonomy" id="573508"/>
    <lineage>
        <taxon>Eukaryota</taxon>
        <taxon>Fungi</taxon>
        <taxon>Dikarya</taxon>
        <taxon>Ascomycota</taxon>
        <taxon>Pezizomycotina</taxon>
        <taxon>Eurotiomycetes</taxon>
        <taxon>Eurotiomycetidae</taxon>
        <taxon>Eurotiales</taxon>
        <taxon>Aspergillaceae</taxon>
        <taxon>Aspergillus</taxon>
        <taxon>Aspergillus subgen. Aspergillus</taxon>
    </lineage>
</organism>
<evidence type="ECO:0000256" key="6">
    <source>
        <dbReference type="SAM" id="MobiDB-lite"/>
    </source>
</evidence>
<dbReference type="OrthoDB" id="5398665at2759"/>
<feature type="compositionally biased region" description="Low complexity" evidence="6">
    <location>
        <begin position="75"/>
        <end position="84"/>
    </location>
</feature>
<dbReference type="GO" id="GO:0008301">
    <property type="term" value="F:DNA binding, bending"/>
    <property type="evidence" value="ECO:0007669"/>
    <property type="project" value="InterPro"/>
</dbReference>
<keyword evidence="2 5" id="KW-0238">DNA-binding</keyword>
<evidence type="ECO:0000259" key="7">
    <source>
        <dbReference type="PROSITE" id="PS51325"/>
    </source>
</evidence>
<dbReference type="GO" id="GO:0005634">
    <property type="term" value="C:nucleus"/>
    <property type="evidence" value="ECO:0007669"/>
    <property type="project" value="UniProtKB-SubCell"/>
</dbReference>
<comment type="similarity">
    <text evidence="5">Belongs to the MATALPHA1 family.</text>
</comment>
<dbReference type="EMBL" id="JXNT01000005">
    <property type="protein sequence ID" value="ODM18945.1"/>
    <property type="molecule type" value="Genomic_DNA"/>
</dbReference>
<dbReference type="InterPro" id="IPR006856">
    <property type="entry name" value="MATalpha_HMGbox"/>
</dbReference>
<evidence type="ECO:0000313" key="8">
    <source>
        <dbReference type="EMBL" id="ALM64963.1"/>
    </source>
</evidence>
<reference evidence="9 10" key="2">
    <citation type="journal article" date="2016" name="BMC Genomics">
        <title>Comparative genomic and transcriptomic analyses of the Fuzhuan brick tea-fermentation fungus Aspergillus cristatus.</title>
        <authorList>
            <person name="Ge Y."/>
            <person name="Wang Y."/>
            <person name="Liu Y."/>
            <person name="Tan Y."/>
            <person name="Ren X."/>
            <person name="Zhang X."/>
            <person name="Hyde K.D."/>
            <person name="Liu Y."/>
            <person name="Liu Z."/>
        </authorList>
    </citation>
    <scope>NUCLEOTIDE SEQUENCE [LARGE SCALE GENOMIC DNA]</scope>
    <source>
        <strain evidence="9 10">GZAAS20.1005</strain>
    </source>
</reference>